<proteinExistence type="predicted"/>
<protein>
    <submittedName>
        <fullName evidence="2">Peptidase</fullName>
    </submittedName>
</protein>
<name>A0A0M0LAV0_9BACL</name>
<keyword evidence="3" id="KW-1185">Reference proteome</keyword>
<dbReference type="EMBL" id="LILB01000008">
    <property type="protein sequence ID" value="KOO47977.1"/>
    <property type="molecule type" value="Genomic_DNA"/>
</dbReference>
<dbReference type="Proteomes" id="UP000036867">
    <property type="component" value="Unassembled WGS sequence"/>
</dbReference>
<dbReference type="STRING" id="263475.AMD00_20455"/>
<sequence>MKKMLVTASIVLMATLPVTASAQSVPAKPILNGQGVAQNKVKASPGTIGQITNYVNDKTGKFITVTGHGLVTTDQSEIILSITKSTKIIDSKGKKVSFKKIIEDNKTVKAYYDPKITKSIPARGKALKLVVQDQDFTGINGTISEVNENGIVVEGTDIYTTHKDKIVLHFADKAQILDQNGKAIKISAIKSGMTVKAFYGPAVTMSIPAQSTTDYVVVNLATDEVVQEDAVGTNGIITNVADSKFTVIGNSMKKGGVDYVILSVDENTQIVNQLGKSLTLEALKTDVRVEAYYGEMMTMIYPAQTHAEKIVVKETEHNKVEGTIVTSNSTTKDQLYINVGSDQISNNDVILNISEDTKVISLLGGETVLRAGMKITAYHSPMMTKSLPGITNAEIVIVTFDDKVEAPK</sequence>
<accession>A0A0M0LAV0</accession>
<dbReference type="OrthoDB" id="2029085at2"/>
<evidence type="ECO:0000313" key="3">
    <source>
        <dbReference type="Proteomes" id="UP000036867"/>
    </source>
</evidence>
<gene>
    <name evidence="2" type="ORF">AMD00_20455</name>
</gene>
<reference evidence="3" key="1">
    <citation type="submission" date="2015-08" db="EMBL/GenBank/DDBJ databases">
        <title>Fjat-10028 dsm 16317.</title>
        <authorList>
            <person name="Liu B."/>
            <person name="Wang J."/>
            <person name="Zhu Y."/>
            <person name="Liu G."/>
            <person name="Chen Q."/>
            <person name="Chen Z."/>
            <person name="Lan J."/>
            <person name="Che J."/>
            <person name="Ge C."/>
            <person name="Shi H."/>
            <person name="Pan Z."/>
            <person name="Liu X."/>
        </authorList>
    </citation>
    <scope>NUCLEOTIDE SEQUENCE [LARGE SCALE GENOMIC DNA]</scope>
    <source>
        <strain evidence="3">DSM 16317</strain>
    </source>
</reference>
<evidence type="ECO:0000256" key="1">
    <source>
        <dbReference type="SAM" id="SignalP"/>
    </source>
</evidence>
<dbReference type="RefSeq" id="WP_053418851.1">
    <property type="nucleotide sequence ID" value="NZ_LILB01000008.1"/>
</dbReference>
<comment type="caution">
    <text evidence="2">The sequence shown here is derived from an EMBL/GenBank/DDBJ whole genome shotgun (WGS) entry which is preliminary data.</text>
</comment>
<dbReference type="AlphaFoldDB" id="A0A0M0LAV0"/>
<keyword evidence="1" id="KW-0732">Signal</keyword>
<organism evidence="2 3">
    <name type="scientific">Viridibacillus arvi</name>
    <dbReference type="NCBI Taxonomy" id="263475"/>
    <lineage>
        <taxon>Bacteria</taxon>
        <taxon>Bacillati</taxon>
        <taxon>Bacillota</taxon>
        <taxon>Bacilli</taxon>
        <taxon>Bacillales</taxon>
        <taxon>Caryophanaceae</taxon>
        <taxon>Viridibacillus</taxon>
    </lineage>
</organism>
<feature type="signal peptide" evidence="1">
    <location>
        <begin position="1"/>
        <end position="22"/>
    </location>
</feature>
<feature type="chain" id="PRO_5005603263" evidence="1">
    <location>
        <begin position="23"/>
        <end position="408"/>
    </location>
</feature>
<evidence type="ECO:0000313" key="2">
    <source>
        <dbReference type="EMBL" id="KOO47977.1"/>
    </source>
</evidence>
<dbReference type="GeneID" id="301138473"/>
<dbReference type="PATRIC" id="fig|263475.3.peg.2936"/>